<feature type="compositionally biased region" description="Low complexity" evidence="6">
    <location>
        <begin position="108"/>
        <end position="122"/>
    </location>
</feature>
<keyword evidence="3" id="KW-0863">Zinc-finger</keyword>
<keyword evidence="2" id="KW-0479">Metal-binding</keyword>
<evidence type="ECO:0000256" key="6">
    <source>
        <dbReference type="SAM" id="MobiDB-lite"/>
    </source>
</evidence>
<comment type="subcellular location">
    <subcellularLocation>
        <location evidence="1">Nucleus</location>
    </subcellularLocation>
</comment>
<dbReference type="EMBL" id="BPPX01000030">
    <property type="protein sequence ID" value="GJC88117.1"/>
    <property type="molecule type" value="Genomic_DNA"/>
</dbReference>
<comment type="caution">
    <text evidence="7">The sequence shown here is derived from an EMBL/GenBank/DDBJ whole genome shotgun (WGS) entry which is preliminary data.</text>
</comment>
<keyword evidence="8" id="KW-1185">Reference proteome</keyword>
<name>A0AA37GW56_9PEZI</name>
<evidence type="ECO:0000256" key="3">
    <source>
        <dbReference type="ARBA" id="ARBA00022771"/>
    </source>
</evidence>
<evidence type="ECO:0000313" key="7">
    <source>
        <dbReference type="EMBL" id="GJC88117.1"/>
    </source>
</evidence>
<dbReference type="GO" id="GO:0005634">
    <property type="term" value="C:nucleus"/>
    <property type="evidence" value="ECO:0007669"/>
    <property type="project" value="UniProtKB-SubCell"/>
</dbReference>
<dbReference type="PANTHER" id="PTHR46481">
    <property type="entry name" value="ZINC FINGER BED DOMAIN-CONTAINING PROTEIN 4"/>
    <property type="match status" value="1"/>
</dbReference>
<sequence length="155" mass="16852">MAASISAVHIGFDMWTSPNNFAYLAATAHFLDIKGKQQTRLLAFTQQKDEHSGLNMSTTLHEVIQRYEIVGKVGVVVSDNASNNDTCISHLFARLDPSMEMHDHQARTSTSPSTTTTGTSTSGEGLMLLASFATSSSLSEHLLKGLNDSGKHRER</sequence>
<dbReference type="GO" id="GO:0008270">
    <property type="term" value="F:zinc ion binding"/>
    <property type="evidence" value="ECO:0007669"/>
    <property type="project" value="UniProtKB-KW"/>
</dbReference>
<evidence type="ECO:0000256" key="5">
    <source>
        <dbReference type="ARBA" id="ARBA00023242"/>
    </source>
</evidence>
<organism evidence="7 8">
    <name type="scientific">Colletotrichum liriopes</name>
    <dbReference type="NCBI Taxonomy" id="708192"/>
    <lineage>
        <taxon>Eukaryota</taxon>
        <taxon>Fungi</taxon>
        <taxon>Dikarya</taxon>
        <taxon>Ascomycota</taxon>
        <taxon>Pezizomycotina</taxon>
        <taxon>Sordariomycetes</taxon>
        <taxon>Hypocreomycetidae</taxon>
        <taxon>Glomerellales</taxon>
        <taxon>Glomerellaceae</taxon>
        <taxon>Colletotrichum</taxon>
        <taxon>Colletotrichum spaethianum species complex</taxon>
    </lineage>
</organism>
<protein>
    <submittedName>
        <fullName evidence="7">AC9 transposase</fullName>
    </submittedName>
</protein>
<dbReference type="Proteomes" id="UP001055172">
    <property type="component" value="Unassembled WGS sequence"/>
</dbReference>
<keyword evidence="4" id="KW-0862">Zinc</keyword>
<reference evidence="7 8" key="1">
    <citation type="submission" date="2021-07" db="EMBL/GenBank/DDBJ databases">
        <title>Genome data of Colletotrichum spaethianum.</title>
        <authorList>
            <person name="Utami Y.D."/>
            <person name="Hiruma K."/>
        </authorList>
    </citation>
    <scope>NUCLEOTIDE SEQUENCE [LARGE SCALE GENOMIC DNA]</scope>
    <source>
        <strain evidence="7 8">MAFF 242679</strain>
    </source>
</reference>
<evidence type="ECO:0000256" key="2">
    <source>
        <dbReference type="ARBA" id="ARBA00022723"/>
    </source>
</evidence>
<keyword evidence="5" id="KW-0539">Nucleus</keyword>
<evidence type="ECO:0000313" key="8">
    <source>
        <dbReference type="Proteomes" id="UP001055172"/>
    </source>
</evidence>
<dbReference type="InterPro" id="IPR012337">
    <property type="entry name" value="RNaseH-like_sf"/>
</dbReference>
<dbReference type="AlphaFoldDB" id="A0AA37GW56"/>
<gene>
    <name evidence="7" type="ORF">ColLi_10955</name>
</gene>
<evidence type="ECO:0000256" key="4">
    <source>
        <dbReference type="ARBA" id="ARBA00022833"/>
    </source>
</evidence>
<proteinExistence type="predicted"/>
<dbReference type="SUPFAM" id="SSF53098">
    <property type="entry name" value="Ribonuclease H-like"/>
    <property type="match status" value="1"/>
</dbReference>
<evidence type="ECO:0000256" key="1">
    <source>
        <dbReference type="ARBA" id="ARBA00004123"/>
    </source>
</evidence>
<dbReference type="PANTHER" id="PTHR46481:SF10">
    <property type="entry name" value="ZINC FINGER BED DOMAIN-CONTAINING PROTEIN 39"/>
    <property type="match status" value="1"/>
</dbReference>
<feature type="region of interest" description="Disordered" evidence="6">
    <location>
        <begin position="100"/>
        <end position="122"/>
    </location>
</feature>
<accession>A0AA37GW56</accession>
<dbReference type="InterPro" id="IPR052035">
    <property type="entry name" value="ZnF_BED_domain_contain"/>
</dbReference>